<sequence>MTDNGHITNARGLAKVNSNLSVKKYWDKEEEYLNDWKSRARNDKDFLERLTKELSNINRLDLIQELLNDPVIKRSIKKESSKEYELLLPHHKSKATLLKSKCCIVVCLLLIILLMVLLALSILPMLFMIDTSRTALYKEKEADRIVGEGDSVSTYTLDKKYVDTIQISEKVEKGDSKHSVTLVLVPTAKLQYDKIYNSESWNATAYVADFPIINNIYVYLNAKSKVNFDIWIGNGRNKKSATLYIFDDIDNLNDYIRYSEVKSPVFTKEIPVEGKNGKRMSQNYLFTSPADGYYFIILLSPEASIQFSYNVNTTELVTDVDQYTSDYPSCVIDTERNCTLTTSNAKHPSSENLTLLAAASTKYDISSKITHIHLKFTNRSYLMTLPSIIFGITAGAALLILIILLVIGVSVVCMKKKSRRAGYVSIN</sequence>
<name>A0A1X7TS29_AMPQE</name>
<dbReference type="EnsemblMetazoa" id="Aqu2.1.17910_001">
    <property type="protein sequence ID" value="Aqu2.1.17910_001"/>
    <property type="gene ID" value="Aqu2.1.17910"/>
</dbReference>
<organism evidence="2">
    <name type="scientific">Amphimedon queenslandica</name>
    <name type="common">Sponge</name>
    <dbReference type="NCBI Taxonomy" id="400682"/>
    <lineage>
        <taxon>Eukaryota</taxon>
        <taxon>Metazoa</taxon>
        <taxon>Porifera</taxon>
        <taxon>Demospongiae</taxon>
        <taxon>Heteroscleromorpha</taxon>
        <taxon>Haplosclerida</taxon>
        <taxon>Niphatidae</taxon>
        <taxon>Amphimedon</taxon>
    </lineage>
</organism>
<reference evidence="2" key="1">
    <citation type="submission" date="2017-05" db="UniProtKB">
        <authorList>
            <consortium name="EnsemblMetazoa"/>
        </authorList>
    </citation>
    <scope>IDENTIFICATION</scope>
</reference>
<accession>A0A1X7TS29</accession>
<dbReference type="InParanoid" id="A0A1X7TS29"/>
<keyword evidence="1" id="KW-0472">Membrane</keyword>
<feature type="transmembrane region" description="Helical" evidence="1">
    <location>
        <begin position="102"/>
        <end position="129"/>
    </location>
</feature>
<keyword evidence="1" id="KW-0812">Transmembrane</keyword>
<protein>
    <submittedName>
        <fullName evidence="2">Uncharacterized protein</fullName>
    </submittedName>
</protein>
<evidence type="ECO:0000313" key="2">
    <source>
        <dbReference type="EnsemblMetazoa" id="Aqu2.1.17910_001"/>
    </source>
</evidence>
<proteinExistence type="predicted"/>
<feature type="transmembrane region" description="Helical" evidence="1">
    <location>
        <begin position="388"/>
        <end position="413"/>
    </location>
</feature>
<keyword evidence="1" id="KW-1133">Transmembrane helix</keyword>
<evidence type="ECO:0000256" key="1">
    <source>
        <dbReference type="SAM" id="Phobius"/>
    </source>
</evidence>
<dbReference type="AlphaFoldDB" id="A0A1X7TS29"/>